<dbReference type="AlphaFoldDB" id="A0AAV1C352"/>
<keyword evidence="3" id="KW-1185">Reference proteome</keyword>
<name>A0AAV1C352_OLDCO</name>
<dbReference type="Proteomes" id="UP001161247">
    <property type="component" value="Chromosome 1"/>
</dbReference>
<dbReference type="Pfam" id="PF24750">
    <property type="entry name" value="b-prop_At3g26010-like"/>
    <property type="match status" value="1"/>
</dbReference>
<gene>
    <name evidence="2" type="ORF">OLC1_LOCUS1831</name>
</gene>
<protein>
    <submittedName>
        <fullName evidence="2">OLC1v1024085C1</fullName>
    </submittedName>
</protein>
<reference evidence="2" key="1">
    <citation type="submission" date="2023-03" db="EMBL/GenBank/DDBJ databases">
        <authorList>
            <person name="Julca I."/>
        </authorList>
    </citation>
    <scope>NUCLEOTIDE SEQUENCE</scope>
</reference>
<sequence>MEKSDRTGGASGGVGWQDDDNYIPELAVPARPQFVFFNTAYKWFGEVTDPQNQFGSAYGNRYHLKSPIIQTPLRSIGREIRPSNYIAADKGFIPAEMAAPASSLYGELIVYNVMTGPRCKRLPNPHSHENNCRLGFITQVDDGSGVLTGYKIVSVATQTEFRNFLDMSVFSAETRRWGEFIVKSQTPVNFCWYICNRPVLLNTTLYWVNRSSGILLTYDPYANPNQLRIIQLPTTLTNN</sequence>
<organism evidence="2 3">
    <name type="scientific">Oldenlandia corymbosa var. corymbosa</name>
    <dbReference type="NCBI Taxonomy" id="529605"/>
    <lineage>
        <taxon>Eukaryota</taxon>
        <taxon>Viridiplantae</taxon>
        <taxon>Streptophyta</taxon>
        <taxon>Embryophyta</taxon>
        <taxon>Tracheophyta</taxon>
        <taxon>Spermatophyta</taxon>
        <taxon>Magnoliopsida</taxon>
        <taxon>eudicotyledons</taxon>
        <taxon>Gunneridae</taxon>
        <taxon>Pentapetalae</taxon>
        <taxon>asterids</taxon>
        <taxon>lamiids</taxon>
        <taxon>Gentianales</taxon>
        <taxon>Rubiaceae</taxon>
        <taxon>Rubioideae</taxon>
        <taxon>Spermacoceae</taxon>
        <taxon>Hedyotis-Oldenlandia complex</taxon>
        <taxon>Oldenlandia</taxon>
    </lineage>
</organism>
<accession>A0AAV1C352</accession>
<evidence type="ECO:0000313" key="2">
    <source>
        <dbReference type="EMBL" id="CAI9089498.1"/>
    </source>
</evidence>
<dbReference type="InterPro" id="IPR056592">
    <property type="entry name" value="Beta-prop_At3g26010-like"/>
</dbReference>
<dbReference type="EMBL" id="OX459118">
    <property type="protein sequence ID" value="CAI9089498.1"/>
    <property type="molecule type" value="Genomic_DNA"/>
</dbReference>
<evidence type="ECO:0000313" key="3">
    <source>
        <dbReference type="Proteomes" id="UP001161247"/>
    </source>
</evidence>
<proteinExistence type="predicted"/>
<evidence type="ECO:0000259" key="1">
    <source>
        <dbReference type="Pfam" id="PF24750"/>
    </source>
</evidence>
<feature type="domain" description="F-box protein At3g26010-like beta-propeller" evidence="1">
    <location>
        <begin position="122"/>
        <end position="235"/>
    </location>
</feature>